<name>A0A6L9UGZ4_9HYPH</name>
<reference evidence="2 3" key="1">
    <citation type="submission" date="2019-12" db="EMBL/GenBank/DDBJ databases">
        <title>Rhizobium genotypes associated with high levels of biological nitrogen fixation by grain legumes in a temperate-maritime cropping system.</title>
        <authorList>
            <person name="Maluk M."/>
            <person name="Francesc Ferrando Molina F."/>
            <person name="Lopez Del Egido L."/>
            <person name="Lafos M."/>
            <person name="Langarica-Fuentes A."/>
            <person name="Gebre Yohannes G."/>
            <person name="Young M.W."/>
            <person name="Martin P."/>
            <person name="Gantlett R."/>
            <person name="Kenicer G."/>
            <person name="Hawes C."/>
            <person name="Begg G.S."/>
            <person name="Quilliam R.S."/>
            <person name="Squire G.R."/>
            <person name="Poole P.S."/>
            <person name="Young P.W."/>
            <person name="Iannetta P.M."/>
            <person name="James E.K."/>
        </authorList>
    </citation>
    <scope>NUCLEOTIDE SEQUENCE [LARGE SCALE GENOMIC DNA]</scope>
    <source>
        <strain evidence="2 3">JHI1118</strain>
    </source>
</reference>
<dbReference type="Proteomes" id="UP000483035">
    <property type="component" value="Unassembled WGS sequence"/>
</dbReference>
<feature type="compositionally biased region" description="Gly residues" evidence="1">
    <location>
        <begin position="115"/>
        <end position="127"/>
    </location>
</feature>
<comment type="caution">
    <text evidence="2">The sequence shown here is derived from an EMBL/GenBank/DDBJ whole genome shotgun (WGS) entry which is preliminary data.</text>
</comment>
<dbReference type="AlphaFoldDB" id="A0A6L9UGZ4"/>
<evidence type="ECO:0000256" key="1">
    <source>
        <dbReference type="SAM" id="MobiDB-lite"/>
    </source>
</evidence>
<evidence type="ECO:0000313" key="2">
    <source>
        <dbReference type="EMBL" id="NEI73180.1"/>
    </source>
</evidence>
<accession>A0A6L9UGZ4</accession>
<sequence length="184" mass="18391">MYPVKLRLVAGYACSTRKYGLKAKIQSKTRIIRKPALNVIKIMSHCRKMAEHNGPMVVRQLSTRTSKEKTMFIKILTVSALSICLATSALAQQSGSNGSGSGSSAGTGSSTNSGSGSGSGNGTGATGSSGTNNGAGSNNGGTSSSGTNSDGGKASDCNGAATSKNTTAMKQDQAANPAASSNCQ</sequence>
<feature type="compositionally biased region" description="Polar residues" evidence="1">
    <location>
        <begin position="160"/>
        <end position="184"/>
    </location>
</feature>
<gene>
    <name evidence="2" type="ORF">GR212_26830</name>
</gene>
<protein>
    <submittedName>
        <fullName evidence="2">Uncharacterized protein</fullName>
    </submittedName>
</protein>
<dbReference type="EMBL" id="WUEY01000016">
    <property type="protein sequence ID" value="NEI73180.1"/>
    <property type="molecule type" value="Genomic_DNA"/>
</dbReference>
<organism evidence="2 3">
    <name type="scientific">Rhizobium lusitanum</name>
    <dbReference type="NCBI Taxonomy" id="293958"/>
    <lineage>
        <taxon>Bacteria</taxon>
        <taxon>Pseudomonadati</taxon>
        <taxon>Pseudomonadota</taxon>
        <taxon>Alphaproteobacteria</taxon>
        <taxon>Hyphomicrobiales</taxon>
        <taxon>Rhizobiaceae</taxon>
        <taxon>Rhizobium/Agrobacterium group</taxon>
        <taxon>Rhizobium</taxon>
    </lineage>
</organism>
<feature type="region of interest" description="Disordered" evidence="1">
    <location>
        <begin position="95"/>
        <end position="184"/>
    </location>
</feature>
<evidence type="ECO:0000313" key="3">
    <source>
        <dbReference type="Proteomes" id="UP000483035"/>
    </source>
</evidence>
<dbReference type="RefSeq" id="WP_163991254.1">
    <property type="nucleotide sequence ID" value="NZ_WUEY01000016.1"/>
</dbReference>
<feature type="compositionally biased region" description="Low complexity" evidence="1">
    <location>
        <begin position="128"/>
        <end position="148"/>
    </location>
</feature>
<proteinExistence type="predicted"/>